<reference evidence="3 4" key="1">
    <citation type="submission" date="2019-08" db="EMBL/GenBank/DDBJ databases">
        <title>Bradymonadales sp. TMQ2.</title>
        <authorList>
            <person name="Liang Q."/>
        </authorList>
    </citation>
    <scope>NUCLEOTIDE SEQUENCE [LARGE SCALE GENOMIC DNA]</scope>
    <source>
        <strain evidence="3 4">TMQ2</strain>
    </source>
</reference>
<keyword evidence="1" id="KW-0175">Coiled coil</keyword>
<feature type="region of interest" description="Disordered" evidence="2">
    <location>
        <begin position="1"/>
        <end position="74"/>
    </location>
</feature>
<dbReference type="RefSeq" id="WP_146972453.1">
    <property type="nucleotide sequence ID" value="NZ_VOSL01000013.1"/>
</dbReference>
<name>A0A5C6XLB2_9DELT</name>
<accession>A0A5C6XLB2</accession>
<evidence type="ECO:0000313" key="4">
    <source>
        <dbReference type="Proteomes" id="UP000321046"/>
    </source>
</evidence>
<evidence type="ECO:0000256" key="2">
    <source>
        <dbReference type="SAM" id="MobiDB-lite"/>
    </source>
</evidence>
<protein>
    <submittedName>
        <fullName evidence="3">Uncharacterized protein</fullName>
    </submittedName>
</protein>
<dbReference type="OrthoDB" id="5479013at2"/>
<dbReference type="EMBL" id="VOSL01000013">
    <property type="protein sequence ID" value="TXD42769.1"/>
    <property type="molecule type" value="Genomic_DNA"/>
</dbReference>
<comment type="caution">
    <text evidence="3">The sequence shown here is derived from an EMBL/GenBank/DDBJ whole genome shotgun (WGS) entry which is preliminary data.</text>
</comment>
<evidence type="ECO:0000313" key="3">
    <source>
        <dbReference type="EMBL" id="TXD42769.1"/>
    </source>
</evidence>
<sequence>MTRIDGSNTPAPLPTDEEFVGPLPPTCTPSPAQSAGASGASSVSETSPQTDAWEEPSKPSLFERAKSAATGSLERARQALGDPGALTRQAFEPVVDFFEPSPSTTEAIAQTRQKIEETVTRVTDNLDPETLEKTAQTLAENPELFVQAIEVSIDRAQATVDAARALGNDALATVEQRFDQKVDEAKDNINEAKDNLTNAARTLGQAHAAVSDAIDKKIDQEIAEAKTAIKEGIKEGLQDAATLYKGYELADRLVDSAIVGVASMAGDAVSSAVVGIVTGIGETIVEEREAYMNALGHLEAAHDWASSPVNLSDDSLPEIAAKLFIGDSRVAFAASVALEALEVVPDAAEVLLKAAKALPSEENFNAMLDDIQPGETREISGELLAKLSVGFGASVSTSGSVEITRDAKNPNLIEITFKDADAGALVLGKSVQGQGASLDLGLKRTDSATLRFDTREPAQLNRARMATTAAFLSVDPDTLANVFKDHYVATRQEIATSISASASMPTLPLGIDIGSTTTVAHEHRVDDHASIHRFEMGIKPELSLGKDLVQLPPEVFASLSRNASNAASGTLAEIFASQTGGQVGLKAGLAAEATMAVEFHNITPQTLEVDLKLTGDLAGPEHELHVKVTLHDLPELAKALDRTPDELARALNEGSITPAELFNIVGKPAEHLEVKITRSSTQFTGTKLDMMGLKLNNGTRQKTEEVWSHFGAREPDAQAELTPFKAALHHDISI</sequence>
<feature type="coiled-coil region" evidence="1">
    <location>
        <begin position="175"/>
        <end position="202"/>
    </location>
</feature>
<feature type="compositionally biased region" description="Polar residues" evidence="2">
    <location>
        <begin position="1"/>
        <end position="10"/>
    </location>
</feature>
<organism evidence="3 4">
    <name type="scientific">Lujinxingia vulgaris</name>
    <dbReference type="NCBI Taxonomy" id="2600176"/>
    <lineage>
        <taxon>Bacteria</taxon>
        <taxon>Deltaproteobacteria</taxon>
        <taxon>Bradymonadales</taxon>
        <taxon>Lujinxingiaceae</taxon>
        <taxon>Lujinxingia</taxon>
    </lineage>
</organism>
<proteinExistence type="predicted"/>
<feature type="compositionally biased region" description="Low complexity" evidence="2">
    <location>
        <begin position="29"/>
        <end position="44"/>
    </location>
</feature>
<gene>
    <name evidence="3" type="ORF">FRC96_02470</name>
</gene>
<evidence type="ECO:0000256" key="1">
    <source>
        <dbReference type="SAM" id="Coils"/>
    </source>
</evidence>
<feature type="compositionally biased region" description="Basic and acidic residues" evidence="2">
    <location>
        <begin position="55"/>
        <end position="66"/>
    </location>
</feature>
<dbReference type="AlphaFoldDB" id="A0A5C6XLB2"/>
<dbReference type="Proteomes" id="UP000321046">
    <property type="component" value="Unassembled WGS sequence"/>
</dbReference>